<feature type="binding site" evidence="8">
    <location>
        <position position="6"/>
    </location>
    <ligand>
        <name>Mg(2+)</name>
        <dbReference type="ChEBI" id="CHEBI:18420"/>
    </ligand>
</feature>
<evidence type="ECO:0000256" key="1">
    <source>
        <dbReference type="ARBA" id="ARBA00001946"/>
    </source>
</evidence>
<dbReference type="STRING" id="1150469.RSPPHO_01440"/>
<dbReference type="RefSeq" id="WP_014414705.1">
    <property type="nucleotide sequence ID" value="NC_017059.1"/>
</dbReference>
<keyword evidence="3 8" id="KW-0540">Nuclease</keyword>
<evidence type="ECO:0000256" key="4">
    <source>
        <dbReference type="ARBA" id="ARBA00022723"/>
    </source>
</evidence>
<keyword evidence="8" id="KW-0800">Toxin</keyword>
<organism evidence="10 11">
    <name type="scientific">Pararhodospirillum photometricum DSM 122</name>
    <dbReference type="NCBI Taxonomy" id="1150469"/>
    <lineage>
        <taxon>Bacteria</taxon>
        <taxon>Pseudomonadati</taxon>
        <taxon>Pseudomonadota</taxon>
        <taxon>Alphaproteobacteria</taxon>
        <taxon>Rhodospirillales</taxon>
        <taxon>Rhodospirillaceae</taxon>
        <taxon>Pararhodospirillum</taxon>
    </lineage>
</organism>
<dbReference type="OrthoDB" id="7188375at2"/>
<evidence type="ECO:0000256" key="2">
    <source>
        <dbReference type="ARBA" id="ARBA00022649"/>
    </source>
</evidence>
<keyword evidence="6 8" id="KW-0460">Magnesium</keyword>
<evidence type="ECO:0000256" key="7">
    <source>
        <dbReference type="ARBA" id="ARBA00038093"/>
    </source>
</evidence>
<comment type="cofactor">
    <cofactor evidence="1 8">
        <name>Mg(2+)</name>
        <dbReference type="ChEBI" id="CHEBI:18420"/>
    </cofactor>
</comment>
<keyword evidence="11" id="KW-1185">Reference proteome</keyword>
<feature type="domain" description="PIN" evidence="9">
    <location>
        <begin position="3"/>
        <end position="124"/>
    </location>
</feature>
<dbReference type="AlphaFoldDB" id="H6SJA1"/>
<dbReference type="PANTHER" id="PTHR33653">
    <property type="entry name" value="RIBONUCLEASE VAPC2"/>
    <property type="match status" value="1"/>
</dbReference>
<gene>
    <name evidence="8" type="primary">vapC</name>
    <name evidence="10" type="ORF">RSPPHO_01440</name>
</gene>
<evidence type="ECO:0000256" key="5">
    <source>
        <dbReference type="ARBA" id="ARBA00022801"/>
    </source>
</evidence>
<dbReference type="GO" id="GO:0000287">
    <property type="term" value="F:magnesium ion binding"/>
    <property type="evidence" value="ECO:0007669"/>
    <property type="project" value="UniProtKB-UniRule"/>
</dbReference>
<evidence type="ECO:0000256" key="3">
    <source>
        <dbReference type="ARBA" id="ARBA00022722"/>
    </source>
</evidence>
<reference evidence="10 11" key="1">
    <citation type="submission" date="2012-02" db="EMBL/GenBank/DDBJ databases">
        <title>Shotgun genome sequence of Phaeospirillum photometricum DSM 122.</title>
        <authorList>
            <person name="Duquesne K."/>
            <person name="Sturgis J."/>
        </authorList>
    </citation>
    <scope>NUCLEOTIDE SEQUENCE [LARGE SCALE GENOMIC DNA]</scope>
    <source>
        <strain evidence="11">DSM122</strain>
    </source>
</reference>
<feature type="binding site" evidence="8">
    <location>
        <position position="105"/>
    </location>
    <ligand>
        <name>Mg(2+)</name>
        <dbReference type="ChEBI" id="CHEBI:18420"/>
    </ligand>
</feature>
<evidence type="ECO:0000259" key="9">
    <source>
        <dbReference type="Pfam" id="PF01850"/>
    </source>
</evidence>
<dbReference type="PATRIC" id="fig|1150469.3.peg.1621"/>
<dbReference type="PANTHER" id="PTHR33653:SF1">
    <property type="entry name" value="RIBONUCLEASE VAPC2"/>
    <property type="match status" value="1"/>
</dbReference>
<dbReference type="Proteomes" id="UP000033220">
    <property type="component" value="Chromosome DSM 122"/>
</dbReference>
<comment type="function">
    <text evidence="8">Toxic component of a toxin-antitoxin (TA) system. An RNase.</text>
</comment>
<dbReference type="CDD" id="cd18746">
    <property type="entry name" value="PIN_VapC4-5_FitB-like"/>
    <property type="match status" value="1"/>
</dbReference>
<evidence type="ECO:0000313" key="11">
    <source>
        <dbReference type="Proteomes" id="UP000033220"/>
    </source>
</evidence>
<evidence type="ECO:0000256" key="8">
    <source>
        <dbReference type="HAMAP-Rule" id="MF_00265"/>
    </source>
</evidence>
<evidence type="ECO:0000313" key="10">
    <source>
        <dbReference type="EMBL" id="CCG08066.1"/>
    </source>
</evidence>
<dbReference type="HAMAP" id="MF_00265">
    <property type="entry name" value="VapC_Nob1"/>
    <property type="match status" value="1"/>
</dbReference>
<dbReference type="InterPro" id="IPR050556">
    <property type="entry name" value="Type_II_TA_system_RNase"/>
</dbReference>
<dbReference type="EMBL" id="HE663493">
    <property type="protein sequence ID" value="CCG08066.1"/>
    <property type="molecule type" value="Genomic_DNA"/>
</dbReference>
<dbReference type="EC" id="3.1.-.-" evidence="8"/>
<dbReference type="KEGG" id="rpm:RSPPHO_01440"/>
<accession>H6SJA1</accession>
<sequence>MSYLLDTNVVSEWVNPRPDPGVVRWLAEIDEDRVFLSVITLAELRHGLDRMPEGARRHRLDGWLTTDLPLRFEGRLLPIDGAVADTWGKIMARAQAGGRPMGPMDAFVAATAEIHHLTLVTRNASDFIVLGQTIVNPWSQA</sequence>
<dbReference type="SUPFAM" id="SSF88723">
    <property type="entry name" value="PIN domain-like"/>
    <property type="match status" value="1"/>
</dbReference>
<keyword evidence="2 8" id="KW-1277">Toxin-antitoxin system</keyword>
<dbReference type="GO" id="GO:0016787">
    <property type="term" value="F:hydrolase activity"/>
    <property type="evidence" value="ECO:0007669"/>
    <property type="project" value="UniProtKB-KW"/>
</dbReference>
<dbReference type="HOGENOM" id="CLU_118482_8_2_5"/>
<dbReference type="InterPro" id="IPR022907">
    <property type="entry name" value="VapC_family"/>
</dbReference>
<keyword evidence="4 8" id="KW-0479">Metal-binding</keyword>
<name>H6SJA1_PARPM</name>
<proteinExistence type="inferred from homology"/>
<dbReference type="Pfam" id="PF01850">
    <property type="entry name" value="PIN"/>
    <property type="match status" value="1"/>
</dbReference>
<keyword evidence="5 8" id="KW-0378">Hydrolase</keyword>
<evidence type="ECO:0000256" key="6">
    <source>
        <dbReference type="ARBA" id="ARBA00022842"/>
    </source>
</evidence>
<dbReference type="GO" id="GO:0004540">
    <property type="term" value="F:RNA nuclease activity"/>
    <property type="evidence" value="ECO:0007669"/>
    <property type="project" value="InterPro"/>
</dbReference>
<dbReference type="Gene3D" id="3.40.50.1010">
    <property type="entry name" value="5'-nuclease"/>
    <property type="match status" value="1"/>
</dbReference>
<dbReference type="InterPro" id="IPR002716">
    <property type="entry name" value="PIN_dom"/>
</dbReference>
<protein>
    <recommendedName>
        <fullName evidence="8">Ribonuclease VapC</fullName>
        <shortName evidence="8">RNase VapC</shortName>
        <ecNumber evidence="8">3.1.-.-</ecNumber>
    </recommendedName>
    <alternativeName>
        <fullName evidence="8">Toxin VapC</fullName>
    </alternativeName>
</protein>
<dbReference type="InterPro" id="IPR029060">
    <property type="entry name" value="PIN-like_dom_sf"/>
</dbReference>
<dbReference type="GO" id="GO:0090729">
    <property type="term" value="F:toxin activity"/>
    <property type="evidence" value="ECO:0007669"/>
    <property type="project" value="UniProtKB-KW"/>
</dbReference>
<dbReference type="eggNOG" id="COG1487">
    <property type="taxonomic scope" value="Bacteria"/>
</dbReference>
<comment type="similarity">
    <text evidence="7 8">Belongs to the PINc/VapC protein family.</text>
</comment>